<comment type="caution">
    <text evidence="1">The sequence shown here is derived from an EMBL/GenBank/DDBJ whole genome shotgun (WGS) entry which is preliminary data.</text>
</comment>
<keyword evidence="2" id="KW-1185">Reference proteome</keyword>
<dbReference type="AlphaFoldDB" id="A0A4Y2GZ05"/>
<gene>
    <name evidence="1" type="ORF">AVEN_125025_1</name>
</gene>
<name>A0A4Y2GZ05_ARAVE</name>
<proteinExistence type="predicted"/>
<dbReference type="Proteomes" id="UP000499080">
    <property type="component" value="Unassembled WGS sequence"/>
</dbReference>
<evidence type="ECO:0000313" key="1">
    <source>
        <dbReference type="EMBL" id="GBM58141.1"/>
    </source>
</evidence>
<sequence>MACSVMVPIVGDCMSPNPSIYTVDFTDQSVVLWFHHCERCGPQSTYLFRMQFPQCFSGFVVSFDSGERVASPNPRFYTGRISTIGFVVYAFVREIASPTHIYTDRISSNRFQWFCVSRIREEIASSNPMYLYRSFYFP</sequence>
<evidence type="ECO:0000313" key="2">
    <source>
        <dbReference type="Proteomes" id="UP000499080"/>
    </source>
</evidence>
<organism evidence="1 2">
    <name type="scientific">Araneus ventricosus</name>
    <name type="common">Orbweaver spider</name>
    <name type="synonym">Epeira ventricosa</name>
    <dbReference type="NCBI Taxonomy" id="182803"/>
    <lineage>
        <taxon>Eukaryota</taxon>
        <taxon>Metazoa</taxon>
        <taxon>Ecdysozoa</taxon>
        <taxon>Arthropoda</taxon>
        <taxon>Chelicerata</taxon>
        <taxon>Arachnida</taxon>
        <taxon>Araneae</taxon>
        <taxon>Araneomorphae</taxon>
        <taxon>Entelegynae</taxon>
        <taxon>Araneoidea</taxon>
        <taxon>Araneidae</taxon>
        <taxon>Araneus</taxon>
    </lineage>
</organism>
<dbReference type="EMBL" id="BGPR01001623">
    <property type="protein sequence ID" value="GBM58141.1"/>
    <property type="molecule type" value="Genomic_DNA"/>
</dbReference>
<accession>A0A4Y2GZ05</accession>
<protein>
    <submittedName>
        <fullName evidence="1">Uncharacterized protein</fullName>
    </submittedName>
</protein>
<reference evidence="1 2" key="1">
    <citation type="journal article" date="2019" name="Sci. Rep.">
        <title>Orb-weaving spider Araneus ventricosus genome elucidates the spidroin gene catalogue.</title>
        <authorList>
            <person name="Kono N."/>
            <person name="Nakamura H."/>
            <person name="Ohtoshi R."/>
            <person name="Moran D.A.P."/>
            <person name="Shinohara A."/>
            <person name="Yoshida Y."/>
            <person name="Fujiwara M."/>
            <person name="Mori M."/>
            <person name="Tomita M."/>
            <person name="Arakawa K."/>
        </authorList>
    </citation>
    <scope>NUCLEOTIDE SEQUENCE [LARGE SCALE GENOMIC DNA]</scope>
</reference>